<accession>A0A2N6LNE1</accession>
<dbReference type="RefSeq" id="WP_102180300.1">
    <property type="nucleotide sequence ID" value="NZ_NMQE01000063.1"/>
</dbReference>
<dbReference type="EMBL" id="NMQE01000063">
    <property type="protein sequence ID" value="PMB26957.1"/>
    <property type="molecule type" value="Genomic_DNA"/>
</dbReference>
<sequence>MSNSELHNYLPGLPEVALQEFTQWCVLEQATAAGYEFTPDLVKLENLESVDYIQELVGQFADATRKSIEGSMAILVAGKQADTHALPGIAAIVDFISLYVKYLVPKGSKNELPPDEKLDLASKEQFEQLCQIAKKYSVEIKGIPTNKNQ</sequence>
<proteinExistence type="predicted"/>
<organism evidence="1 2">
    <name type="scientific">Fischerella thermalis CCMEE 5318</name>
    <dbReference type="NCBI Taxonomy" id="2019666"/>
    <lineage>
        <taxon>Bacteria</taxon>
        <taxon>Bacillati</taxon>
        <taxon>Cyanobacteriota</taxon>
        <taxon>Cyanophyceae</taxon>
        <taxon>Nostocales</taxon>
        <taxon>Hapalosiphonaceae</taxon>
        <taxon>Fischerella</taxon>
    </lineage>
</organism>
<gene>
    <name evidence="1" type="ORF">CEN46_02445</name>
</gene>
<protein>
    <submittedName>
        <fullName evidence="1">Uncharacterized protein</fullName>
    </submittedName>
</protein>
<evidence type="ECO:0000313" key="1">
    <source>
        <dbReference type="EMBL" id="PMB26957.1"/>
    </source>
</evidence>
<dbReference type="AlphaFoldDB" id="A0A2N6LNE1"/>
<dbReference type="Proteomes" id="UP000235081">
    <property type="component" value="Unassembled WGS sequence"/>
</dbReference>
<name>A0A2N6LNE1_9CYAN</name>
<evidence type="ECO:0000313" key="2">
    <source>
        <dbReference type="Proteomes" id="UP000235081"/>
    </source>
</evidence>
<reference evidence="1 2" key="1">
    <citation type="submission" date="2017-07" db="EMBL/GenBank/DDBJ databases">
        <title>Genomes of Fischerella (Mastigocladus) sp. strains.</title>
        <authorList>
            <person name="Miller S.R."/>
        </authorList>
    </citation>
    <scope>NUCLEOTIDE SEQUENCE [LARGE SCALE GENOMIC DNA]</scope>
    <source>
        <strain evidence="1 2">CCMEE 5318</strain>
    </source>
</reference>
<comment type="caution">
    <text evidence="1">The sequence shown here is derived from an EMBL/GenBank/DDBJ whole genome shotgun (WGS) entry which is preliminary data.</text>
</comment>